<dbReference type="GO" id="GO:0050031">
    <property type="term" value="F:L-pipecolate oxidase activity"/>
    <property type="evidence" value="ECO:0007669"/>
    <property type="project" value="TreeGrafter"/>
</dbReference>
<dbReference type="OrthoDB" id="424974at2759"/>
<organism evidence="7">
    <name type="scientific">Darwinula stevensoni</name>
    <dbReference type="NCBI Taxonomy" id="69355"/>
    <lineage>
        <taxon>Eukaryota</taxon>
        <taxon>Metazoa</taxon>
        <taxon>Ecdysozoa</taxon>
        <taxon>Arthropoda</taxon>
        <taxon>Crustacea</taxon>
        <taxon>Oligostraca</taxon>
        <taxon>Ostracoda</taxon>
        <taxon>Podocopa</taxon>
        <taxon>Podocopida</taxon>
        <taxon>Darwinulocopina</taxon>
        <taxon>Darwinuloidea</taxon>
        <taxon>Darwinulidae</taxon>
        <taxon>Darwinula</taxon>
    </lineage>
</organism>
<name>A0A7R9A0V5_9CRUS</name>
<comment type="cofactor">
    <cofactor evidence="1">
        <name>FAD</name>
        <dbReference type="ChEBI" id="CHEBI:57692"/>
    </cofactor>
</comment>
<dbReference type="Gene3D" id="3.50.50.60">
    <property type="entry name" value="FAD/NAD(P)-binding domain"/>
    <property type="match status" value="1"/>
</dbReference>
<keyword evidence="3" id="KW-0285">Flavoprotein</keyword>
<dbReference type="InterPro" id="IPR006076">
    <property type="entry name" value="FAD-dep_OxRdtase"/>
</dbReference>
<dbReference type="InterPro" id="IPR045170">
    <property type="entry name" value="MTOX"/>
</dbReference>
<protein>
    <recommendedName>
        <fullName evidence="6">FAD dependent oxidoreductase domain-containing protein</fullName>
    </recommendedName>
</protein>
<accession>A0A7R9A0V5</accession>
<dbReference type="Proteomes" id="UP000677054">
    <property type="component" value="Unassembled WGS sequence"/>
</dbReference>
<dbReference type="GO" id="GO:0033514">
    <property type="term" value="P:L-lysine catabolic process to acetyl-CoA via L-pipecolate"/>
    <property type="evidence" value="ECO:0007669"/>
    <property type="project" value="TreeGrafter"/>
</dbReference>
<keyword evidence="5" id="KW-0560">Oxidoreductase</keyword>
<keyword evidence="8" id="KW-1185">Reference proteome</keyword>
<feature type="domain" description="FAD dependent oxidoreductase" evidence="6">
    <location>
        <begin position="30"/>
        <end position="380"/>
    </location>
</feature>
<evidence type="ECO:0000256" key="1">
    <source>
        <dbReference type="ARBA" id="ARBA00001974"/>
    </source>
</evidence>
<dbReference type="EMBL" id="CAJPEV010000190">
    <property type="protein sequence ID" value="CAG0882054.1"/>
    <property type="molecule type" value="Genomic_DNA"/>
</dbReference>
<evidence type="ECO:0000313" key="8">
    <source>
        <dbReference type="Proteomes" id="UP000677054"/>
    </source>
</evidence>
<proteinExistence type="inferred from homology"/>
<reference evidence="7" key="1">
    <citation type="submission" date="2020-11" db="EMBL/GenBank/DDBJ databases">
        <authorList>
            <person name="Tran Van P."/>
        </authorList>
    </citation>
    <scope>NUCLEOTIDE SEQUENCE</scope>
</reference>
<keyword evidence="4" id="KW-0274">FAD</keyword>
<dbReference type="Pfam" id="PF01266">
    <property type="entry name" value="DAO"/>
    <property type="match status" value="1"/>
</dbReference>
<evidence type="ECO:0000256" key="5">
    <source>
        <dbReference type="ARBA" id="ARBA00023002"/>
    </source>
</evidence>
<dbReference type="GO" id="GO:0008115">
    <property type="term" value="F:sarcosine oxidase activity"/>
    <property type="evidence" value="ECO:0007669"/>
    <property type="project" value="TreeGrafter"/>
</dbReference>
<dbReference type="PANTHER" id="PTHR10961">
    <property type="entry name" value="PEROXISOMAL SARCOSINE OXIDASE"/>
    <property type="match status" value="1"/>
</dbReference>
<dbReference type="GO" id="GO:0005777">
    <property type="term" value="C:peroxisome"/>
    <property type="evidence" value="ECO:0007669"/>
    <property type="project" value="TreeGrafter"/>
</dbReference>
<dbReference type="GO" id="GO:0050660">
    <property type="term" value="F:flavin adenine dinucleotide binding"/>
    <property type="evidence" value="ECO:0007669"/>
    <property type="project" value="InterPro"/>
</dbReference>
<evidence type="ECO:0000256" key="2">
    <source>
        <dbReference type="ARBA" id="ARBA00010989"/>
    </source>
</evidence>
<evidence type="ECO:0000256" key="3">
    <source>
        <dbReference type="ARBA" id="ARBA00022630"/>
    </source>
</evidence>
<dbReference type="InterPro" id="IPR036188">
    <property type="entry name" value="FAD/NAD-bd_sf"/>
</dbReference>
<evidence type="ECO:0000313" key="7">
    <source>
        <dbReference type="EMBL" id="CAD7241879.1"/>
    </source>
</evidence>
<evidence type="ECO:0000259" key="6">
    <source>
        <dbReference type="Pfam" id="PF01266"/>
    </source>
</evidence>
<dbReference type="SUPFAM" id="SSF51905">
    <property type="entry name" value="FAD/NAD(P)-binding domain"/>
    <property type="match status" value="1"/>
</dbReference>
<dbReference type="EMBL" id="LR899707">
    <property type="protein sequence ID" value="CAD7241879.1"/>
    <property type="molecule type" value="Genomic_DNA"/>
</dbReference>
<dbReference type="AlphaFoldDB" id="A0A7R9A0V5"/>
<sequence length="399" mass="44906">MTKHEDDELKSLDHDIEVGPETYENHYDDVVIGAGIIGTWTAYHLASRGRWVLLLDQFPIPHSRGSSTAQTRGLELSNTDESWMPLLLASYPYWRRLEQETGETLFEYHDLLIVTEAARGWPIPVIEDLLKKYSPGTPSRRMSAREVTKQYPDLRYRNLTAGLVDTSGAILLAAKILRILRERIKAYGGEIMDLCRVDRIDPGPPAAVYCHRRDPIFARSVVIAAGPWTSKALKTVGLKVNVPASLGAHAYFPARQGASLQEISLIHYDERQKFLAWTHPEVEYPNLVKVGLALWIPVDPDRRDSHGTGRLRHEASRYVDEHLLCLNSTAAIYEGCIFYHIDDMKHIISRHPQHPNIIIGAVAGSGFKISPVVGQALADLSMGRRPSFDISEFSVNRFL</sequence>
<comment type="similarity">
    <text evidence="2">Belongs to the MSOX/MTOX family.</text>
</comment>
<dbReference type="Gene3D" id="3.30.9.10">
    <property type="entry name" value="D-Amino Acid Oxidase, subunit A, domain 2"/>
    <property type="match status" value="1"/>
</dbReference>
<dbReference type="PANTHER" id="PTHR10961:SF46">
    <property type="entry name" value="PEROXISOMAL SARCOSINE OXIDASE"/>
    <property type="match status" value="1"/>
</dbReference>
<gene>
    <name evidence="7" type="ORF">DSTB1V02_LOCUS1857</name>
</gene>
<evidence type="ECO:0000256" key="4">
    <source>
        <dbReference type="ARBA" id="ARBA00022827"/>
    </source>
</evidence>